<dbReference type="STRING" id="99656.SAMN05421659_1224"/>
<dbReference type="SUPFAM" id="SSF55729">
    <property type="entry name" value="Acyl-CoA N-acyltransferases (Nat)"/>
    <property type="match status" value="1"/>
</dbReference>
<evidence type="ECO:0000313" key="2">
    <source>
        <dbReference type="EMBL" id="SEW44127.1"/>
    </source>
</evidence>
<evidence type="ECO:0000313" key="3">
    <source>
        <dbReference type="Proteomes" id="UP000199701"/>
    </source>
</evidence>
<keyword evidence="2" id="KW-0808">Transferase</keyword>
<dbReference type="InterPro" id="IPR000182">
    <property type="entry name" value="GNAT_dom"/>
</dbReference>
<dbReference type="InterPro" id="IPR016181">
    <property type="entry name" value="Acyl_CoA_acyltransferase"/>
</dbReference>
<dbReference type="CDD" id="cd04301">
    <property type="entry name" value="NAT_SF"/>
    <property type="match status" value="1"/>
</dbReference>
<dbReference type="EMBL" id="FOJI01000022">
    <property type="protein sequence ID" value="SEW44127.1"/>
    <property type="molecule type" value="Genomic_DNA"/>
</dbReference>
<name>A0A1I0RTL4_9FIRM</name>
<feature type="domain" description="N-acetyltransferase" evidence="1">
    <location>
        <begin position="158"/>
        <end position="297"/>
    </location>
</feature>
<dbReference type="RefSeq" id="WP_170841497.1">
    <property type="nucleotide sequence ID" value="NZ_FOJI01000022.1"/>
</dbReference>
<dbReference type="AlphaFoldDB" id="A0A1I0RTL4"/>
<proteinExistence type="predicted"/>
<dbReference type="Gene3D" id="3.40.630.30">
    <property type="match status" value="1"/>
</dbReference>
<gene>
    <name evidence="2" type="ORF">SAMN05421659_1224</name>
</gene>
<dbReference type="PROSITE" id="PS51186">
    <property type="entry name" value="GNAT"/>
    <property type="match status" value="1"/>
</dbReference>
<evidence type="ECO:0000259" key="1">
    <source>
        <dbReference type="PROSITE" id="PS51186"/>
    </source>
</evidence>
<dbReference type="Pfam" id="PF00583">
    <property type="entry name" value="Acetyltransf_1"/>
    <property type="match status" value="1"/>
</dbReference>
<reference evidence="2 3" key="1">
    <citation type="submission" date="2016-10" db="EMBL/GenBank/DDBJ databases">
        <authorList>
            <person name="de Groot N.N."/>
        </authorList>
    </citation>
    <scope>NUCLEOTIDE SEQUENCE [LARGE SCALE GENOMIC DNA]</scope>
    <source>
        <strain evidence="2 3">DSM 9179</strain>
    </source>
</reference>
<protein>
    <submittedName>
        <fullName evidence="2">Acetyltransferase (GNAT) family protein</fullName>
    </submittedName>
</protein>
<organism evidence="2 3">
    <name type="scientific">[Clostridium] fimetarium</name>
    <dbReference type="NCBI Taxonomy" id="99656"/>
    <lineage>
        <taxon>Bacteria</taxon>
        <taxon>Bacillati</taxon>
        <taxon>Bacillota</taxon>
        <taxon>Clostridia</taxon>
        <taxon>Lachnospirales</taxon>
        <taxon>Lachnospiraceae</taxon>
    </lineage>
</organism>
<keyword evidence="3" id="KW-1185">Reference proteome</keyword>
<accession>A0A1I0RTL4</accession>
<sequence length="297" mass="34527">MSAIIRNYTCELGYTDDFHKVCDFLIRINKDNVITPNYLWARWVWQFGPYMSMEYLSHIGIVENDGIIVGLVTYENNLGESYFCLDEKYNYLKPQLIDYALQNLSLHGNLKITLPDGDLGYQQVAIQKGFIPTTQKSSVAIIEINNNYYTLPEGYKIISFDDKSFDVERYYNAIWRGFNNQRQRNEKEIESMRKREGFDAPHLNLYLRILVVAPNGDYAAHCGMWCIPDSGYAYVEPVFTLPEYRKMGLGKAAVLEGVNRCGKLGAKQAYVLSSQQFYYNIGFYPIQNETWWELRSK</sequence>
<dbReference type="Proteomes" id="UP000199701">
    <property type="component" value="Unassembled WGS sequence"/>
</dbReference>
<dbReference type="GO" id="GO:0016747">
    <property type="term" value="F:acyltransferase activity, transferring groups other than amino-acyl groups"/>
    <property type="evidence" value="ECO:0007669"/>
    <property type="project" value="InterPro"/>
</dbReference>